<feature type="compositionally biased region" description="Gly residues" evidence="1">
    <location>
        <begin position="88"/>
        <end position="98"/>
    </location>
</feature>
<sequence>MAPVVGGPAGPVAPARVRGSPGGAGGRELLSRVRAASGAGPPVAVRGLPVLPFVVGEGTALRVVAGVSAVRRSPSFRLPPPSVRSGRGSPGGPPGGRSGPEHRSAPNGLARSPVRATLPSVVGNRV</sequence>
<dbReference type="Proteomes" id="UP001500897">
    <property type="component" value="Unassembled WGS sequence"/>
</dbReference>
<dbReference type="EMBL" id="BAAANS010000030">
    <property type="protein sequence ID" value="GAA2106398.1"/>
    <property type="molecule type" value="Genomic_DNA"/>
</dbReference>
<keyword evidence="3" id="KW-1185">Reference proteome</keyword>
<organism evidence="2 3">
    <name type="scientific">Kitasatospora saccharophila</name>
    <dbReference type="NCBI Taxonomy" id="407973"/>
    <lineage>
        <taxon>Bacteria</taxon>
        <taxon>Bacillati</taxon>
        <taxon>Actinomycetota</taxon>
        <taxon>Actinomycetes</taxon>
        <taxon>Kitasatosporales</taxon>
        <taxon>Streptomycetaceae</taxon>
        <taxon>Kitasatospora</taxon>
    </lineage>
</organism>
<protein>
    <submittedName>
        <fullName evidence="2">Uncharacterized protein</fullName>
    </submittedName>
</protein>
<feature type="region of interest" description="Disordered" evidence="1">
    <location>
        <begin position="70"/>
        <end position="126"/>
    </location>
</feature>
<gene>
    <name evidence="2" type="ORF">GCM10009759_44590</name>
</gene>
<proteinExistence type="predicted"/>
<feature type="region of interest" description="Disordered" evidence="1">
    <location>
        <begin position="1"/>
        <end position="27"/>
    </location>
</feature>
<evidence type="ECO:0000313" key="2">
    <source>
        <dbReference type="EMBL" id="GAA2106398.1"/>
    </source>
</evidence>
<comment type="caution">
    <text evidence="2">The sequence shown here is derived from an EMBL/GenBank/DDBJ whole genome shotgun (WGS) entry which is preliminary data.</text>
</comment>
<reference evidence="2 3" key="1">
    <citation type="journal article" date="2019" name="Int. J. Syst. Evol. Microbiol.">
        <title>The Global Catalogue of Microorganisms (GCM) 10K type strain sequencing project: providing services to taxonomists for standard genome sequencing and annotation.</title>
        <authorList>
            <consortium name="The Broad Institute Genomics Platform"/>
            <consortium name="The Broad Institute Genome Sequencing Center for Infectious Disease"/>
            <person name="Wu L."/>
            <person name="Ma J."/>
        </authorList>
    </citation>
    <scope>NUCLEOTIDE SEQUENCE [LARGE SCALE GENOMIC DNA]</scope>
    <source>
        <strain evidence="2 3">JCM 14559</strain>
    </source>
</reference>
<feature type="compositionally biased region" description="Low complexity" evidence="1">
    <location>
        <begin position="1"/>
        <end position="19"/>
    </location>
</feature>
<accession>A0ABN2X758</accession>
<name>A0ABN2X758_9ACTN</name>
<evidence type="ECO:0000313" key="3">
    <source>
        <dbReference type="Proteomes" id="UP001500897"/>
    </source>
</evidence>
<evidence type="ECO:0000256" key="1">
    <source>
        <dbReference type="SAM" id="MobiDB-lite"/>
    </source>
</evidence>